<dbReference type="Gene3D" id="3.40.50.2300">
    <property type="match status" value="1"/>
</dbReference>
<accession>A0ABT8KV50</accession>
<keyword evidence="1" id="KW-0597">Phosphoprotein</keyword>
<dbReference type="RefSeq" id="WP_346754650.1">
    <property type="nucleotide sequence ID" value="NZ_JAUJEA010000012.1"/>
</dbReference>
<dbReference type="SUPFAM" id="SSF52172">
    <property type="entry name" value="CheY-like"/>
    <property type="match status" value="1"/>
</dbReference>
<feature type="modified residue" description="4-aspartylphosphate" evidence="1">
    <location>
        <position position="54"/>
    </location>
</feature>
<keyword evidence="4" id="KW-0238">DNA-binding</keyword>
<dbReference type="Proteomes" id="UP001172082">
    <property type="component" value="Unassembled WGS sequence"/>
</dbReference>
<dbReference type="InterPro" id="IPR007492">
    <property type="entry name" value="LytTR_DNA-bd_dom"/>
</dbReference>
<dbReference type="PROSITE" id="PS50110">
    <property type="entry name" value="RESPONSE_REGULATORY"/>
    <property type="match status" value="1"/>
</dbReference>
<dbReference type="InterPro" id="IPR001789">
    <property type="entry name" value="Sig_transdc_resp-reg_receiver"/>
</dbReference>
<dbReference type="InterPro" id="IPR046947">
    <property type="entry name" value="LytR-like"/>
</dbReference>
<gene>
    <name evidence="4" type="ORF">QQ008_24755</name>
</gene>
<dbReference type="PANTHER" id="PTHR37299">
    <property type="entry name" value="TRANSCRIPTIONAL REGULATOR-RELATED"/>
    <property type="match status" value="1"/>
</dbReference>
<proteinExistence type="predicted"/>
<dbReference type="Pfam" id="PF00072">
    <property type="entry name" value="Response_reg"/>
    <property type="match status" value="1"/>
</dbReference>
<dbReference type="SMART" id="SM00448">
    <property type="entry name" value="REC"/>
    <property type="match status" value="1"/>
</dbReference>
<comment type="caution">
    <text evidence="4">The sequence shown here is derived from an EMBL/GenBank/DDBJ whole genome shotgun (WGS) entry which is preliminary data.</text>
</comment>
<evidence type="ECO:0000256" key="1">
    <source>
        <dbReference type="PROSITE-ProRule" id="PRU00169"/>
    </source>
</evidence>
<keyword evidence="5" id="KW-1185">Reference proteome</keyword>
<sequence>MMTAIAIDDEPKAIDVIRFHVSKIPTLSLIAHFHEPEEAMNFLRSNPVDLIFLDINMPYFSGLEMLQQLQIQPNVIFTTAYSEFALESYDYNAVDYLLKPFEFDRFKLAVDKAEERIESQRKQQLFFFIKDGFKNIKVRFDDILFIKGSGNYLDIQTDHKVYSPRMTFVEMLNQLPPSDFVRVHQSYIVNIHYIDKIEDNHIFIGSHKISISSSYREVFFKRLRIE</sequence>
<dbReference type="GO" id="GO:0003677">
    <property type="term" value="F:DNA binding"/>
    <property type="evidence" value="ECO:0007669"/>
    <property type="project" value="UniProtKB-KW"/>
</dbReference>
<dbReference type="PROSITE" id="PS50930">
    <property type="entry name" value="HTH_LYTTR"/>
    <property type="match status" value="1"/>
</dbReference>
<feature type="domain" description="Response regulatory" evidence="2">
    <location>
        <begin position="3"/>
        <end position="114"/>
    </location>
</feature>
<dbReference type="InterPro" id="IPR011006">
    <property type="entry name" value="CheY-like_superfamily"/>
</dbReference>
<protein>
    <submittedName>
        <fullName evidence="4">LytTR family DNA-binding domain-containing protein</fullName>
    </submittedName>
</protein>
<name>A0ABT8KV50_9BACT</name>
<feature type="domain" description="HTH LytTR-type" evidence="3">
    <location>
        <begin position="127"/>
        <end position="225"/>
    </location>
</feature>
<dbReference type="Gene3D" id="2.40.50.1020">
    <property type="entry name" value="LytTr DNA-binding domain"/>
    <property type="match status" value="1"/>
</dbReference>
<evidence type="ECO:0000313" key="5">
    <source>
        <dbReference type="Proteomes" id="UP001172082"/>
    </source>
</evidence>
<dbReference type="PANTHER" id="PTHR37299:SF1">
    <property type="entry name" value="STAGE 0 SPORULATION PROTEIN A HOMOLOG"/>
    <property type="match status" value="1"/>
</dbReference>
<dbReference type="SMART" id="SM00850">
    <property type="entry name" value="LytTR"/>
    <property type="match status" value="1"/>
</dbReference>
<evidence type="ECO:0000259" key="2">
    <source>
        <dbReference type="PROSITE" id="PS50110"/>
    </source>
</evidence>
<reference evidence="4" key="1">
    <citation type="submission" date="2023-06" db="EMBL/GenBank/DDBJ databases">
        <title>Genomic of Parafulvivirga corallium.</title>
        <authorList>
            <person name="Wang G."/>
        </authorList>
    </citation>
    <scope>NUCLEOTIDE SEQUENCE</scope>
    <source>
        <strain evidence="4">BMA10</strain>
    </source>
</reference>
<dbReference type="Pfam" id="PF04397">
    <property type="entry name" value="LytTR"/>
    <property type="match status" value="1"/>
</dbReference>
<dbReference type="EMBL" id="JAUJEA010000012">
    <property type="protein sequence ID" value="MDN5204626.1"/>
    <property type="molecule type" value="Genomic_DNA"/>
</dbReference>
<organism evidence="4 5">
    <name type="scientific">Splendidivirga corallicola</name>
    <dbReference type="NCBI Taxonomy" id="3051826"/>
    <lineage>
        <taxon>Bacteria</taxon>
        <taxon>Pseudomonadati</taxon>
        <taxon>Bacteroidota</taxon>
        <taxon>Cytophagia</taxon>
        <taxon>Cytophagales</taxon>
        <taxon>Splendidivirgaceae</taxon>
        <taxon>Splendidivirga</taxon>
    </lineage>
</organism>
<evidence type="ECO:0000313" key="4">
    <source>
        <dbReference type="EMBL" id="MDN5204626.1"/>
    </source>
</evidence>
<evidence type="ECO:0000259" key="3">
    <source>
        <dbReference type="PROSITE" id="PS50930"/>
    </source>
</evidence>